<dbReference type="InterPro" id="IPR004484">
    <property type="entry name" value="CbiA/CobB_synth"/>
</dbReference>
<dbReference type="InterPro" id="IPR011698">
    <property type="entry name" value="GATase_3"/>
</dbReference>
<dbReference type="SUPFAM" id="SSF52317">
    <property type="entry name" value="Class I glutamine amidotransferase-like"/>
    <property type="match status" value="1"/>
</dbReference>
<dbReference type="PANTHER" id="PTHR43873">
    <property type="entry name" value="COBYRINATE A,C-DIAMIDE SYNTHASE"/>
    <property type="match status" value="1"/>
</dbReference>
<organism evidence="3">
    <name type="scientific">bioreactor metagenome</name>
    <dbReference type="NCBI Taxonomy" id="1076179"/>
    <lineage>
        <taxon>unclassified sequences</taxon>
        <taxon>metagenomes</taxon>
        <taxon>ecological metagenomes</taxon>
    </lineage>
</organism>
<dbReference type="Gene3D" id="3.40.50.880">
    <property type="match status" value="1"/>
</dbReference>
<keyword evidence="3" id="KW-0436">Ligase</keyword>
<comment type="caution">
    <text evidence="3">The sequence shown here is derived from an EMBL/GenBank/DDBJ whole genome shotgun (WGS) entry which is preliminary data.</text>
</comment>
<protein>
    <submittedName>
        <fullName evidence="3">Cobyrinate a,c-diamide synthase</fullName>
        <ecNumber evidence="3">6.3.5.11</ecNumber>
    </submittedName>
</protein>
<reference evidence="3" key="1">
    <citation type="submission" date="2019-08" db="EMBL/GenBank/DDBJ databases">
        <authorList>
            <person name="Kucharzyk K."/>
            <person name="Murdoch R.W."/>
            <person name="Higgins S."/>
            <person name="Loffler F."/>
        </authorList>
    </citation>
    <scope>NUCLEOTIDE SEQUENCE</scope>
</reference>
<dbReference type="GO" id="GO:0042242">
    <property type="term" value="F:cobyrinic acid a,c-diamide synthase activity"/>
    <property type="evidence" value="ECO:0007669"/>
    <property type="project" value="UniProtKB-EC"/>
</dbReference>
<dbReference type="InterPro" id="IPR029062">
    <property type="entry name" value="Class_I_gatase-like"/>
</dbReference>
<dbReference type="EC" id="6.3.5.11" evidence="3"/>
<evidence type="ECO:0000256" key="1">
    <source>
        <dbReference type="ARBA" id="ARBA00022962"/>
    </source>
</evidence>
<dbReference type="AlphaFoldDB" id="A0A645C072"/>
<evidence type="ECO:0000313" key="3">
    <source>
        <dbReference type="EMBL" id="MPM71009.1"/>
    </source>
</evidence>
<gene>
    <name evidence="3" type="primary">cbiA_15</name>
    <name evidence="3" type="ORF">SDC9_117972</name>
</gene>
<dbReference type="EMBL" id="VSSQ01023845">
    <property type="protein sequence ID" value="MPM71009.1"/>
    <property type="molecule type" value="Genomic_DNA"/>
</dbReference>
<dbReference type="PROSITE" id="PS51274">
    <property type="entry name" value="GATASE_COBBQ"/>
    <property type="match status" value="1"/>
</dbReference>
<proteinExistence type="predicted"/>
<dbReference type="PANTHER" id="PTHR43873:SF1">
    <property type="entry name" value="COBYRINATE A,C-DIAMIDE SYNTHASE"/>
    <property type="match status" value="1"/>
</dbReference>
<feature type="domain" description="CobB/CobQ-like glutamine amidotransferase" evidence="2">
    <location>
        <begin position="2"/>
        <end position="157"/>
    </location>
</feature>
<sequence>MKDAYLPDGISGIYLCGGYPENYLKELSENISMKEDIKKAYDLKMPIIAECGGFMYLHENVEDECGQNYPLVGVVKGVCKKAKKLQHFGYGTLKLNKNCFLGTTGEAFPIHSFHYYTSTSSEAHCLITKASDGSPWSECSVKDWLYGGFPHFFLQGENKMLNGFYTACKKWQEDNK</sequence>
<name>A0A645C072_9ZZZZ</name>
<accession>A0A645C072</accession>
<keyword evidence="1" id="KW-0315">Glutamine amidotransferase</keyword>
<evidence type="ECO:0000259" key="2">
    <source>
        <dbReference type="Pfam" id="PF07685"/>
    </source>
</evidence>
<dbReference type="Pfam" id="PF07685">
    <property type="entry name" value="GATase_3"/>
    <property type="match status" value="1"/>
</dbReference>